<name>Q6L189_PICTO</name>
<proteinExistence type="predicted"/>
<dbReference type="PANTHER" id="PTHR48098">
    <property type="entry name" value="ENTEROCHELIN ESTERASE-RELATED"/>
    <property type="match status" value="1"/>
</dbReference>
<dbReference type="GO" id="GO:0016747">
    <property type="term" value="F:acyltransferase activity, transferring groups other than amino-acyl groups"/>
    <property type="evidence" value="ECO:0007669"/>
    <property type="project" value="TreeGrafter"/>
</dbReference>
<dbReference type="OrthoDB" id="39489at2157"/>
<dbReference type="InterPro" id="IPR029058">
    <property type="entry name" value="AB_hydrolase_fold"/>
</dbReference>
<protein>
    <submittedName>
        <fullName evidence="1">Hypothetical hydrolase</fullName>
        <ecNumber evidence="1">3.-.-.-</ecNumber>
    </submittedName>
</protein>
<accession>Q6L189</accession>
<dbReference type="EC" id="3.-.-.-" evidence="1"/>
<keyword evidence="1" id="KW-0378">Hydrolase</keyword>
<dbReference type="AlphaFoldDB" id="Q6L189"/>
<dbReference type="PaxDb" id="263820-PTO0678"/>
<dbReference type="GO" id="GO:0016787">
    <property type="term" value="F:hydrolase activity"/>
    <property type="evidence" value="ECO:0007669"/>
    <property type="project" value="UniProtKB-KW"/>
</dbReference>
<dbReference type="Proteomes" id="UP000000438">
    <property type="component" value="Chromosome"/>
</dbReference>
<dbReference type="InterPro" id="IPR050583">
    <property type="entry name" value="Mycobacterial_A85_antigen"/>
</dbReference>
<dbReference type="ESTHER" id="picto-q6l189">
    <property type="family name" value="A85-Feruloyl-Esterase"/>
</dbReference>
<dbReference type="InterPro" id="IPR000801">
    <property type="entry name" value="Esterase-like"/>
</dbReference>
<dbReference type="InParanoid" id="Q6L189"/>
<dbReference type="eggNOG" id="arCOG05356">
    <property type="taxonomic scope" value="Archaea"/>
</dbReference>
<dbReference type="HOGENOM" id="CLU_037618_0_1_2"/>
<dbReference type="KEGG" id="pto:PTO0678"/>
<sequence length="312" mass="36330">MLNKKMIRIKSRALKGNKLNDSDERDILVFYPDHVDHGILFIELAGLNGTPKLNNRFSEIITKLYKNGKIENSVIINPDFSTRFHVNQYMNSPEVGNYEDFIINEIIPEVSEMFHTDKTVLFGKSSGGFGAYNLAVRHSDIINGFADHFGDSCFEYVYIPDIPVAYKYLKNKSIDDFISETSGKSDISDDEIRTLNIIGMSAFYSYNDHGFDLPFDNENGSFKNDVWNRWIYYDPAKNIEKYLNELRRLSIYMDVGLKDEYNLFIGLRTMHSKLLKNNIEHCYLEFNGGHFGNSKRYEFSLPYFVERFKNTF</sequence>
<dbReference type="Gene3D" id="3.40.50.1820">
    <property type="entry name" value="alpha/beta hydrolase"/>
    <property type="match status" value="1"/>
</dbReference>
<dbReference type="EMBL" id="AE017261">
    <property type="protein sequence ID" value="AAT43263.1"/>
    <property type="molecule type" value="Genomic_DNA"/>
</dbReference>
<dbReference type="Pfam" id="PF00756">
    <property type="entry name" value="Esterase"/>
    <property type="match status" value="1"/>
</dbReference>
<dbReference type="SUPFAM" id="SSF53474">
    <property type="entry name" value="alpha/beta-Hydrolases"/>
    <property type="match status" value="1"/>
</dbReference>
<reference evidence="1 2" key="1">
    <citation type="journal article" date="2004" name="Proc. Natl. Acad. Sci. U.S.A.">
        <title>Genome sequence of Picrophilus torridus and its implications for life around pH 0.</title>
        <authorList>
            <person name="Futterer O."/>
            <person name="Angelov A."/>
            <person name="Liesegang H."/>
            <person name="Gottschalk G."/>
            <person name="Schleper C."/>
            <person name="Schepers B."/>
            <person name="Dock C."/>
            <person name="Antranikian G."/>
            <person name="Liebl W."/>
        </authorList>
    </citation>
    <scope>NUCLEOTIDE SEQUENCE [LARGE SCALE GENOMIC DNA]</scope>
    <source>
        <strain evidence="2">ATCC 700027 / DSM 9790 / JCM 10055 / NBRC 100828</strain>
    </source>
</reference>
<gene>
    <name evidence="1" type="ordered locus">PTO0678</name>
</gene>
<evidence type="ECO:0000313" key="1">
    <source>
        <dbReference type="EMBL" id="AAT43263.1"/>
    </source>
</evidence>
<dbReference type="STRING" id="263820.PTO0678"/>
<evidence type="ECO:0000313" key="2">
    <source>
        <dbReference type="Proteomes" id="UP000000438"/>
    </source>
</evidence>
<organism evidence="1 2">
    <name type="scientific">Picrophilus torridus (strain ATCC 700027 / DSM 9790 / JCM 10055 / NBRC 100828 / KAW 2/3)</name>
    <dbReference type="NCBI Taxonomy" id="1122961"/>
    <lineage>
        <taxon>Archaea</taxon>
        <taxon>Methanobacteriati</taxon>
        <taxon>Thermoplasmatota</taxon>
        <taxon>Thermoplasmata</taxon>
        <taxon>Thermoplasmatales</taxon>
        <taxon>Picrophilaceae</taxon>
        <taxon>Picrophilus</taxon>
    </lineage>
</organism>
<dbReference type="PANTHER" id="PTHR48098:SF1">
    <property type="entry name" value="DIACYLGLYCEROL ACYLTRANSFERASE_MYCOLYLTRANSFERASE AG85A"/>
    <property type="match status" value="1"/>
</dbReference>